<sequence>MMKRTIAFLLSLLLVIPIAACGNDVNGNSKDEKSDEEGTNEQKLEITYWSGDRHDADYIKGLIEQFNQTNEDNIEVTQKIMSEDYVQSIDLAFSSNQAPDILNPKFDFINMAKKGYFEPLDDYMSDEMKERFKDTLRENANVYNGNIVTLPNYGTTIRLVYNQELFDQAGIDNPPETLSEMAEAAKKITEVGKKDGIYGFALNFKNPISAMERSVRNILQRSGYGVDGFNFKTGEYDFAGYKEVITAFKQMYDDGSMLPGVESLDIDPLRAQFAEGKIGMYLSYSAEMGVYENQFPTDIDWKAAPVPTINGEVKGKNGMNGGQWLAISSQSDQEKKDAAWKFLNYMYSEENLIKYAETGLGLPVLQAVVDKMEEPDVYNYESFVPTTDDAIWPIKPNVDGSLEGRKYADAFWEYILEGGNLDDIIHDLSKSYNDALKKEIEKGNINVSPDPNFDPLNIK</sequence>
<keyword evidence="3" id="KW-1185">Reference proteome</keyword>
<dbReference type="PANTHER" id="PTHR43649:SF12">
    <property type="entry name" value="DIACETYLCHITOBIOSE BINDING PROTEIN DASA"/>
    <property type="match status" value="1"/>
</dbReference>
<evidence type="ECO:0000256" key="1">
    <source>
        <dbReference type="SAM" id="SignalP"/>
    </source>
</evidence>
<keyword evidence="1" id="KW-0732">Signal</keyword>
<feature type="chain" id="PRO_5046812283" description="ABC transporter substrate-binding protein" evidence="1">
    <location>
        <begin position="23"/>
        <end position="459"/>
    </location>
</feature>
<dbReference type="PANTHER" id="PTHR43649">
    <property type="entry name" value="ARABINOSE-BINDING PROTEIN-RELATED"/>
    <property type="match status" value="1"/>
</dbReference>
<name>A0ABQ4KG04_9BACI</name>
<comment type="caution">
    <text evidence="2">The sequence shown here is derived from an EMBL/GenBank/DDBJ whole genome shotgun (WGS) entry which is preliminary data.</text>
</comment>
<accession>A0ABQ4KG04</accession>
<proteinExistence type="predicted"/>
<organism evidence="2 3">
    <name type="scientific">Lederbergia ruris</name>
    <dbReference type="NCBI Taxonomy" id="217495"/>
    <lineage>
        <taxon>Bacteria</taxon>
        <taxon>Bacillati</taxon>
        <taxon>Bacillota</taxon>
        <taxon>Bacilli</taxon>
        <taxon>Bacillales</taxon>
        <taxon>Bacillaceae</taxon>
        <taxon>Lederbergia</taxon>
    </lineage>
</organism>
<dbReference type="EMBL" id="BORB01000007">
    <property type="protein sequence ID" value="GIN56827.1"/>
    <property type="molecule type" value="Genomic_DNA"/>
</dbReference>
<dbReference type="RefSeq" id="WP_212965760.1">
    <property type="nucleotide sequence ID" value="NZ_BORB01000007.1"/>
</dbReference>
<dbReference type="Proteomes" id="UP000679950">
    <property type="component" value="Unassembled WGS sequence"/>
</dbReference>
<evidence type="ECO:0008006" key="4">
    <source>
        <dbReference type="Google" id="ProtNLM"/>
    </source>
</evidence>
<evidence type="ECO:0000313" key="3">
    <source>
        <dbReference type="Proteomes" id="UP000679950"/>
    </source>
</evidence>
<dbReference type="Pfam" id="PF01547">
    <property type="entry name" value="SBP_bac_1"/>
    <property type="match status" value="1"/>
</dbReference>
<dbReference type="CDD" id="cd13585">
    <property type="entry name" value="PBP2_TMBP_like"/>
    <property type="match status" value="1"/>
</dbReference>
<evidence type="ECO:0000313" key="2">
    <source>
        <dbReference type="EMBL" id="GIN56827.1"/>
    </source>
</evidence>
<dbReference type="SUPFAM" id="SSF53850">
    <property type="entry name" value="Periplasmic binding protein-like II"/>
    <property type="match status" value="1"/>
</dbReference>
<dbReference type="InterPro" id="IPR050490">
    <property type="entry name" value="Bact_solute-bd_prot1"/>
</dbReference>
<reference evidence="2 3" key="1">
    <citation type="submission" date="2021-03" db="EMBL/GenBank/DDBJ databases">
        <title>Antimicrobial resistance genes in bacteria isolated from Japanese honey, and their potential for conferring macrolide and lincosamide resistance in the American foulbrood pathogen Paenibacillus larvae.</title>
        <authorList>
            <person name="Okamoto M."/>
            <person name="Kumagai M."/>
            <person name="Kanamori H."/>
            <person name="Takamatsu D."/>
        </authorList>
    </citation>
    <scope>NUCLEOTIDE SEQUENCE [LARGE SCALE GENOMIC DNA]</scope>
    <source>
        <strain evidence="2 3">J8TS2</strain>
    </source>
</reference>
<feature type="signal peptide" evidence="1">
    <location>
        <begin position="1"/>
        <end position="22"/>
    </location>
</feature>
<dbReference type="Gene3D" id="3.40.190.10">
    <property type="entry name" value="Periplasmic binding protein-like II"/>
    <property type="match status" value="1"/>
</dbReference>
<protein>
    <recommendedName>
        <fullName evidence="4">ABC transporter substrate-binding protein</fullName>
    </recommendedName>
</protein>
<gene>
    <name evidence="2" type="ORF">J8TS2_11460</name>
</gene>
<dbReference type="InterPro" id="IPR006059">
    <property type="entry name" value="SBP"/>
</dbReference>